<dbReference type="Gene3D" id="1.10.150.130">
    <property type="match status" value="1"/>
</dbReference>
<evidence type="ECO:0000256" key="1">
    <source>
        <dbReference type="ARBA" id="ARBA00023125"/>
    </source>
</evidence>
<dbReference type="GO" id="GO:0003677">
    <property type="term" value="F:DNA binding"/>
    <property type="evidence" value="ECO:0007669"/>
    <property type="project" value="UniProtKB-KW"/>
</dbReference>
<feature type="domain" description="Phage integrase central" evidence="2">
    <location>
        <begin position="2"/>
        <end position="46"/>
    </location>
</feature>
<dbReference type="Pfam" id="PF22022">
    <property type="entry name" value="Phage_int_M"/>
    <property type="match status" value="1"/>
</dbReference>
<dbReference type="InterPro" id="IPR053876">
    <property type="entry name" value="Phage_int_M"/>
</dbReference>
<evidence type="ECO:0000313" key="3">
    <source>
        <dbReference type="EMBL" id="NYT27367.1"/>
    </source>
</evidence>
<keyword evidence="1" id="KW-0238">DNA-binding</keyword>
<comment type="caution">
    <text evidence="3">The sequence shown here is derived from an EMBL/GenBank/DDBJ whole genome shotgun (WGS) entry which is preliminary data.</text>
</comment>
<name>A0A853F1R5_9GAMM</name>
<dbReference type="Proteomes" id="UP000568751">
    <property type="component" value="Unassembled WGS sequence"/>
</dbReference>
<organism evidence="3 4">
    <name type="scientific">Candidatus Thiodubiliella endoseptemdiera</name>
    <dbReference type="NCBI Taxonomy" id="2738886"/>
    <lineage>
        <taxon>Bacteria</taxon>
        <taxon>Pseudomonadati</taxon>
        <taxon>Pseudomonadota</taxon>
        <taxon>Gammaproteobacteria</taxon>
        <taxon>Candidatus Pseudothioglobaceae</taxon>
        <taxon>Candidatus Thiodubiliella</taxon>
    </lineage>
</organism>
<dbReference type="InterPro" id="IPR010998">
    <property type="entry name" value="Integrase_recombinase_N"/>
</dbReference>
<accession>A0A853F1R5</accession>
<reference evidence="3 4" key="1">
    <citation type="submission" date="2020-05" db="EMBL/GenBank/DDBJ databases">
        <title>Horizontal transmission and recombination maintain forever young bacterial symbiont genomes.</title>
        <authorList>
            <person name="Russell S.L."/>
            <person name="Pepper-Tunick E."/>
            <person name="Svedberg J."/>
            <person name="Byrne A."/>
            <person name="Ruelas Castillo J."/>
            <person name="Vollmers C."/>
            <person name="Beinart R.A."/>
            <person name="Corbett-Detig R."/>
        </authorList>
    </citation>
    <scope>NUCLEOTIDE SEQUENCE [LARGE SCALE GENOMIC DNA]</scope>
    <source>
        <strain evidence="3">455</strain>
    </source>
</reference>
<evidence type="ECO:0000259" key="2">
    <source>
        <dbReference type="Pfam" id="PF22022"/>
    </source>
</evidence>
<gene>
    <name evidence="3" type="ORF">H0A76_05420</name>
</gene>
<evidence type="ECO:0000313" key="4">
    <source>
        <dbReference type="Proteomes" id="UP000568751"/>
    </source>
</evidence>
<proteinExistence type="predicted"/>
<dbReference type="EMBL" id="JACCHT010000001">
    <property type="protein sequence ID" value="NYT27367.1"/>
    <property type="molecule type" value="Genomic_DNA"/>
</dbReference>
<protein>
    <recommendedName>
        <fullName evidence="2">Phage integrase central domain-containing protein</fullName>
    </recommendedName>
</protein>
<sequence>MALHKDDHSDNYRKEILKRANKHLLPYIGKTPIAETKPTQIIEVLR</sequence>
<dbReference type="AlphaFoldDB" id="A0A853F1R5"/>